<dbReference type="Proteomes" id="UP000245383">
    <property type="component" value="Unassembled WGS sequence"/>
</dbReference>
<sequence length="145" mass="16967">MLKIILQRRIVCNFCCRPIADPLPTSIQAEDKSRGQQCDLQGTNSLLSQRRRKAYVWPWTPESSTALPPKGIYTHSYSPEVQEIPEICMERKEVSVQGTPFRFIIESMDFHKKFKTRSKMGKKKKNLAINIPRQFFYSEKAVRRM</sequence>
<comment type="caution">
    <text evidence="1">The sequence shown here is derived from an EMBL/GenBank/DDBJ whole genome shotgun (WGS) entry which is preliminary data.</text>
</comment>
<reference evidence="1 2" key="1">
    <citation type="journal article" date="2018" name="MBio">
        <title>Comparative Genomics Reveals the Core Gene Toolbox for the Fungus-Insect Symbiosis.</title>
        <authorList>
            <person name="Wang Y."/>
            <person name="Stata M."/>
            <person name="Wang W."/>
            <person name="Stajich J.E."/>
            <person name="White M.M."/>
            <person name="Moncalvo J.M."/>
        </authorList>
    </citation>
    <scope>NUCLEOTIDE SEQUENCE [LARGE SCALE GENOMIC DNA]</scope>
    <source>
        <strain evidence="1 2">SWE-8-4</strain>
    </source>
</reference>
<accession>A0A2T9YVE5</accession>
<gene>
    <name evidence="1" type="ORF">BB561_001269</name>
</gene>
<dbReference type="AlphaFoldDB" id="A0A2T9YVE5"/>
<organism evidence="1 2">
    <name type="scientific">Smittium simulii</name>
    <dbReference type="NCBI Taxonomy" id="133385"/>
    <lineage>
        <taxon>Eukaryota</taxon>
        <taxon>Fungi</taxon>
        <taxon>Fungi incertae sedis</taxon>
        <taxon>Zoopagomycota</taxon>
        <taxon>Kickxellomycotina</taxon>
        <taxon>Harpellomycetes</taxon>
        <taxon>Harpellales</taxon>
        <taxon>Legeriomycetaceae</taxon>
        <taxon>Smittium</taxon>
    </lineage>
</organism>
<proteinExistence type="predicted"/>
<evidence type="ECO:0000313" key="1">
    <source>
        <dbReference type="EMBL" id="PVU96301.1"/>
    </source>
</evidence>
<keyword evidence="2" id="KW-1185">Reference proteome</keyword>
<evidence type="ECO:0000313" key="2">
    <source>
        <dbReference type="Proteomes" id="UP000245383"/>
    </source>
</evidence>
<protein>
    <submittedName>
        <fullName evidence="1">Uncharacterized protein</fullName>
    </submittedName>
</protein>
<dbReference type="EMBL" id="MBFR01000036">
    <property type="protein sequence ID" value="PVU96301.1"/>
    <property type="molecule type" value="Genomic_DNA"/>
</dbReference>
<name>A0A2T9YVE5_9FUNG</name>